<sequence>MTDDNRTDFSSVGHARGRQGTSRERNRGATGAPPDTSFRKEPQEPRCSASETFDIPTQCMSQSTERSLIHDKSRSREAASLLSSRPLKNHVVQPQVPKEPTSAVHDRIHENTTVEKTKRAIKSRSPPPVMRSHLTPRNTACSSPSSKQENSSLGAKQPANIYCSTGSRALSRSPDGRSHSPTNVPLMQTAGKTPEPWEKWHSDHALPLAKETNTTIASTRRGVARNAFGAQEGAPSNLHTTNSRWLSEGSYPGQKLDQRPPKPYFWRASPQRQRAPLERGRTYFSPQTSPSSWVDKPCPFSKKDSVFWDNLRLKKRVFLFVFVVVLGLLLTIAWFFSRDKVRAGSEKALLCLTDDCREYALYLDFRRNLSVDPCNDFYTHVCSSWQPPYGYGQIASTAMAEIMIKWIRSFAEFLDQAASTSEVGKKPQALFEACVADRSTDLSDVKRFRGFLSELNLSWPEPPPVIPSALGVLIDLSLNWHDTFWLTLRVDAGNDSQTEKRRRKRLLITPGNEDTLAFFARNHFHVLKHNAYMDYWKMHFKALYDNQTIPLTEKDIFESCSLQTMVVNLLLDAMKRKSKVPLLIPLSRIGDYTGRLNSSLWLDQLNSHVNERFSFTGEDEAFVEDRYYLEAIGELFTKYDDEVLLRQMSWEFVQTHIVVLDKAPLEIALWGEVHAARYIPLYCAMYVEDVYRPLLAYLYSTSRLTYRDRLLVNTGLESVVRQVTRKVNTSWLSESSKATALQKYMSMRFRLWPPDLPQEEVERFYRCFPNSGRSFVQIWIEGHECMRRVPDTPFQESSRGMHSVISSRSFIYDYLSNSIDVAITTFSRPVYYSYGTRAMFYGGVGFLFASQIMKAQDPTGLSITANESVVEGSWMAPYDSDEFQNRVQCLGNGTEDYLVSHVAALEVAYSAFAAGDDIDYSRRPISRNLTEAQVFFLMLCHAMCHVAKPVRDLSTDCNMLLKNSPHFSEAFHCARGSPMNPERKCGFFE</sequence>
<keyword evidence="7" id="KW-0482">Metalloprotease</keyword>
<evidence type="ECO:0000256" key="3">
    <source>
        <dbReference type="ARBA" id="ARBA00022670"/>
    </source>
</evidence>
<evidence type="ECO:0000259" key="11">
    <source>
        <dbReference type="Pfam" id="PF05649"/>
    </source>
</evidence>
<feature type="region of interest" description="Disordered" evidence="8">
    <location>
        <begin position="1"/>
        <end position="199"/>
    </location>
</feature>
<name>A0A9D4Q650_RHISA</name>
<keyword evidence="9" id="KW-0472">Membrane</keyword>
<gene>
    <name evidence="12" type="ORF">HPB52_010806</name>
</gene>
<accession>A0A9D4Q650</accession>
<keyword evidence="6" id="KW-0862">Zinc</keyword>
<reference evidence="12" key="1">
    <citation type="journal article" date="2020" name="Cell">
        <title>Large-Scale Comparative Analyses of Tick Genomes Elucidate Their Genetic Diversity and Vector Capacities.</title>
        <authorList>
            <consortium name="Tick Genome and Microbiome Consortium (TIGMIC)"/>
            <person name="Jia N."/>
            <person name="Wang J."/>
            <person name="Shi W."/>
            <person name="Du L."/>
            <person name="Sun Y."/>
            <person name="Zhan W."/>
            <person name="Jiang J.F."/>
            <person name="Wang Q."/>
            <person name="Zhang B."/>
            <person name="Ji P."/>
            <person name="Bell-Sakyi L."/>
            <person name="Cui X.M."/>
            <person name="Yuan T.T."/>
            <person name="Jiang B.G."/>
            <person name="Yang W.F."/>
            <person name="Lam T.T."/>
            <person name="Chang Q.C."/>
            <person name="Ding S.J."/>
            <person name="Wang X.J."/>
            <person name="Zhu J.G."/>
            <person name="Ruan X.D."/>
            <person name="Zhao L."/>
            <person name="Wei J.T."/>
            <person name="Ye R.Z."/>
            <person name="Que T.C."/>
            <person name="Du C.H."/>
            <person name="Zhou Y.H."/>
            <person name="Cheng J.X."/>
            <person name="Dai P.F."/>
            <person name="Guo W.B."/>
            <person name="Han X.H."/>
            <person name="Huang E.J."/>
            <person name="Li L.F."/>
            <person name="Wei W."/>
            <person name="Gao Y.C."/>
            <person name="Liu J.Z."/>
            <person name="Shao H.Z."/>
            <person name="Wang X."/>
            <person name="Wang C.C."/>
            <person name="Yang T.C."/>
            <person name="Huo Q.B."/>
            <person name="Li W."/>
            <person name="Chen H.Y."/>
            <person name="Chen S.E."/>
            <person name="Zhou L.G."/>
            <person name="Ni X.B."/>
            <person name="Tian J.H."/>
            <person name="Sheng Y."/>
            <person name="Liu T."/>
            <person name="Pan Y.S."/>
            <person name="Xia L.Y."/>
            <person name="Li J."/>
            <person name="Zhao F."/>
            <person name="Cao W.C."/>
        </authorList>
    </citation>
    <scope>NUCLEOTIDE SEQUENCE</scope>
    <source>
        <strain evidence="12">Rsan-2018</strain>
    </source>
</reference>
<evidence type="ECO:0000259" key="10">
    <source>
        <dbReference type="Pfam" id="PF01431"/>
    </source>
</evidence>
<feature type="compositionally biased region" description="Basic and acidic residues" evidence="8">
    <location>
        <begin position="67"/>
        <end position="77"/>
    </location>
</feature>
<dbReference type="GO" id="GO:0004222">
    <property type="term" value="F:metalloendopeptidase activity"/>
    <property type="evidence" value="ECO:0007669"/>
    <property type="project" value="InterPro"/>
</dbReference>
<evidence type="ECO:0000256" key="2">
    <source>
        <dbReference type="ARBA" id="ARBA00007357"/>
    </source>
</evidence>
<dbReference type="SUPFAM" id="SSF55486">
    <property type="entry name" value="Metalloproteases ('zincins'), catalytic domain"/>
    <property type="match status" value="1"/>
</dbReference>
<dbReference type="EMBL" id="JABSTV010001248">
    <property type="protein sequence ID" value="KAH7968721.1"/>
    <property type="molecule type" value="Genomic_DNA"/>
</dbReference>
<dbReference type="InterPro" id="IPR042089">
    <property type="entry name" value="Peptidase_M13_dom_2"/>
</dbReference>
<dbReference type="Pfam" id="PF01431">
    <property type="entry name" value="Peptidase_M13"/>
    <property type="match status" value="1"/>
</dbReference>
<dbReference type="Proteomes" id="UP000821837">
    <property type="component" value="Unassembled WGS sequence"/>
</dbReference>
<proteinExistence type="inferred from homology"/>
<evidence type="ECO:0000256" key="8">
    <source>
        <dbReference type="SAM" id="MobiDB-lite"/>
    </source>
</evidence>
<dbReference type="InterPro" id="IPR018497">
    <property type="entry name" value="Peptidase_M13_C"/>
</dbReference>
<keyword evidence="9" id="KW-1133">Transmembrane helix</keyword>
<dbReference type="InterPro" id="IPR024079">
    <property type="entry name" value="MetalloPept_cat_dom_sf"/>
</dbReference>
<protein>
    <submittedName>
        <fullName evidence="12">Uncharacterized protein</fullName>
    </submittedName>
</protein>
<evidence type="ECO:0000256" key="6">
    <source>
        <dbReference type="ARBA" id="ARBA00022833"/>
    </source>
</evidence>
<dbReference type="GO" id="GO:0046872">
    <property type="term" value="F:metal ion binding"/>
    <property type="evidence" value="ECO:0007669"/>
    <property type="project" value="UniProtKB-KW"/>
</dbReference>
<reference evidence="12" key="2">
    <citation type="submission" date="2021-09" db="EMBL/GenBank/DDBJ databases">
        <authorList>
            <person name="Jia N."/>
            <person name="Wang J."/>
            <person name="Shi W."/>
            <person name="Du L."/>
            <person name="Sun Y."/>
            <person name="Zhan W."/>
            <person name="Jiang J."/>
            <person name="Wang Q."/>
            <person name="Zhang B."/>
            <person name="Ji P."/>
            <person name="Sakyi L.B."/>
            <person name="Cui X."/>
            <person name="Yuan T."/>
            <person name="Jiang B."/>
            <person name="Yang W."/>
            <person name="Lam T.T.-Y."/>
            <person name="Chang Q."/>
            <person name="Ding S."/>
            <person name="Wang X."/>
            <person name="Zhu J."/>
            <person name="Ruan X."/>
            <person name="Zhao L."/>
            <person name="Wei J."/>
            <person name="Que T."/>
            <person name="Du C."/>
            <person name="Cheng J."/>
            <person name="Dai P."/>
            <person name="Han X."/>
            <person name="Huang E."/>
            <person name="Gao Y."/>
            <person name="Liu J."/>
            <person name="Shao H."/>
            <person name="Ye R."/>
            <person name="Li L."/>
            <person name="Wei W."/>
            <person name="Wang X."/>
            <person name="Wang C."/>
            <person name="Huo Q."/>
            <person name="Li W."/>
            <person name="Guo W."/>
            <person name="Chen H."/>
            <person name="Chen S."/>
            <person name="Zhou L."/>
            <person name="Zhou L."/>
            <person name="Ni X."/>
            <person name="Tian J."/>
            <person name="Zhou Y."/>
            <person name="Sheng Y."/>
            <person name="Liu T."/>
            <person name="Pan Y."/>
            <person name="Xia L."/>
            <person name="Li J."/>
            <person name="Zhao F."/>
            <person name="Cao W."/>
        </authorList>
    </citation>
    <scope>NUCLEOTIDE SEQUENCE</scope>
    <source>
        <strain evidence="12">Rsan-2018</strain>
        <tissue evidence="12">Larvae</tissue>
    </source>
</reference>
<feature type="transmembrane region" description="Helical" evidence="9">
    <location>
        <begin position="317"/>
        <end position="336"/>
    </location>
</feature>
<dbReference type="InterPro" id="IPR008753">
    <property type="entry name" value="Peptidase_M13_N"/>
</dbReference>
<organism evidence="12 13">
    <name type="scientific">Rhipicephalus sanguineus</name>
    <name type="common">Brown dog tick</name>
    <name type="synonym">Ixodes sanguineus</name>
    <dbReference type="NCBI Taxonomy" id="34632"/>
    <lineage>
        <taxon>Eukaryota</taxon>
        <taxon>Metazoa</taxon>
        <taxon>Ecdysozoa</taxon>
        <taxon>Arthropoda</taxon>
        <taxon>Chelicerata</taxon>
        <taxon>Arachnida</taxon>
        <taxon>Acari</taxon>
        <taxon>Parasitiformes</taxon>
        <taxon>Ixodida</taxon>
        <taxon>Ixodoidea</taxon>
        <taxon>Ixodidae</taxon>
        <taxon>Rhipicephalinae</taxon>
        <taxon>Rhipicephalus</taxon>
        <taxon>Rhipicephalus</taxon>
    </lineage>
</organism>
<dbReference type="PANTHER" id="PTHR11733">
    <property type="entry name" value="ZINC METALLOPROTEASE FAMILY M13 NEPRILYSIN-RELATED"/>
    <property type="match status" value="1"/>
</dbReference>
<keyword evidence="3" id="KW-0645">Protease</keyword>
<evidence type="ECO:0000256" key="5">
    <source>
        <dbReference type="ARBA" id="ARBA00022801"/>
    </source>
</evidence>
<feature type="compositionally biased region" description="Basic and acidic residues" evidence="8">
    <location>
        <begin position="104"/>
        <end position="118"/>
    </location>
</feature>
<keyword evidence="9" id="KW-0812">Transmembrane</keyword>
<evidence type="ECO:0000256" key="1">
    <source>
        <dbReference type="ARBA" id="ARBA00001947"/>
    </source>
</evidence>
<feature type="region of interest" description="Disordered" evidence="8">
    <location>
        <begin position="227"/>
        <end position="258"/>
    </location>
</feature>
<evidence type="ECO:0000256" key="9">
    <source>
        <dbReference type="SAM" id="Phobius"/>
    </source>
</evidence>
<comment type="caution">
    <text evidence="12">The sequence shown here is derived from an EMBL/GenBank/DDBJ whole genome shotgun (WGS) entry which is preliminary data.</text>
</comment>
<keyword evidence="5" id="KW-0378">Hydrolase</keyword>
<dbReference type="PROSITE" id="PS51885">
    <property type="entry name" value="NEPRILYSIN"/>
    <property type="match status" value="1"/>
</dbReference>
<evidence type="ECO:0000313" key="13">
    <source>
        <dbReference type="Proteomes" id="UP000821837"/>
    </source>
</evidence>
<keyword evidence="4" id="KW-0479">Metal-binding</keyword>
<dbReference type="GO" id="GO:0016485">
    <property type="term" value="P:protein processing"/>
    <property type="evidence" value="ECO:0007669"/>
    <property type="project" value="TreeGrafter"/>
</dbReference>
<comment type="cofactor">
    <cofactor evidence="1">
        <name>Zn(2+)</name>
        <dbReference type="ChEBI" id="CHEBI:29105"/>
    </cofactor>
</comment>
<dbReference type="VEuPathDB" id="VectorBase:RSAN_045016"/>
<dbReference type="Gene3D" id="1.10.1380.10">
    <property type="entry name" value="Neutral endopeptidase , domain2"/>
    <property type="match status" value="1"/>
</dbReference>
<evidence type="ECO:0000256" key="4">
    <source>
        <dbReference type="ARBA" id="ARBA00022723"/>
    </source>
</evidence>
<feature type="compositionally biased region" description="Polar residues" evidence="8">
    <location>
        <begin position="135"/>
        <end position="154"/>
    </location>
</feature>
<keyword evidence="13" id="KW-1185">Reference proteome</keyword>
<evidence type="ECO:0000256" key="7">
    <source>
        <dbReference type="ARBA" id="ARBA00023049"/>
    </source>
</evidence>
<dbReference type="Pfam" id="PF05649">
    <property type="entry name" value="Peptidase_M13_N"/>
    <property type="match status" value="1"/>
</dbReference>
<feature type="domain" description="Peptidase M13 C-terminal" evidence="10">
    <location>
        <begin position="901"/>
        <end position="985"/>
    </location>
</feature>
<dbReference type="PANTHER" id="PTHR11733:SF241">
    <property type="entry name" value="GH26575P-RELATED"/>
    <property type="match status" value="1"/>
</dbReference>
<dbReference type="AlphaFoldDB" id="A0A9D4Q650"/>
<dbReference type="GO" id="GO:0005886">
    <property type="term" value="C:plasma membrane"/>
    <property type="evidence" value="ECO:0007669"/>
    <property type="project" value="TreeGrafter"/>
</dbReference>
<feature type="domain" description="Peptidase M13 N-terminal" evidence="11">
    <location>
        <begin position="373"/>
        <end position="749"/>
    </location>
</feature>
<dbReference type="InterPro" id="IPR000718">
    <property type="entry name" value="Peptidase_M13"/>
</dbReference>
<dbReference type="Gene3D" id="3.40.390.10">
    <property type="entry name" value="Collagenase (Catalytic Domain)"/>
    <property type="match status" value="1"/>
</dbReference>
<evidence type="ECO:0000313" key="12">
    <source>
        <dbReference type="EMBL" id="KAH7968721.1"/>
    </source>
</evidence>
<comment type="similarity">
    <text evidence="2">Belongs to the peptidase M13 family.</text>
</comment>